<dbReference type="EMBL" id="JBHSOW010000015">
    <property type="protein sequence ID" value="MFC5648258.1"/>
    <property type="molecule type" value="Genomic_DNA"/>
</dbReference>
<evidence type="ECO:0000256" key="2">
    <source>
        <dbReference type="ARBA" id="ARBA00012438"/>
    </source>
</evidence>
<dbReference type="InterPro" id="IPR013767">
    <property type="entry name" value="PAS_fold"/>
</dbReference>
<dbReference type="SUPFAM" id="SSF101215">
    <property type="entry name" value="KaiA/RbsU domain"/>
    <property type="match status" value="1"/>
</dbReference>
<dbReference type="NCBIfam" id="TIGR00229">
    <property type="entry name" value="sensory_box"/>
    <property type="match status" value="1"/>
</dbReference>
<dbReference type="Gene3D" id="1.10.1240.30">
    <property type="entry name" value="KaiA/RbsU domain"/>
    <property type="match status" value="1"/>
</dbReference>
<proteinExistence type="predicted"/>
<comment type="catalytic activity">
    <reaction evidence="1">
        <text>ATP + protein L-histidine = ADP + protein N-phospho-L-histidine.</text>
        <dbReference type="EC" id="2.7.13.3"/>
    </reaction>
</comment>
<dbReference type="InterPro" id="IPR000014">
    <property type="entry name" value="PAS"/>
</dbReference>
<protein>
    <recommendedName>
        <fullName evidence="2">histidine kinase</fullName>
        <ecNumber evidence="2">2.7.13.3</ecNumber>
    </recommendedName>
</protein>
<dbReference type="PANTHER" id="PTHR43065:SF46">
    <property type="entry name" value="C4-DICARBOXYLATE TRANSPORT SENSOR PROTEIN DCTB"/>
    <property type="match status" value="1"/>
</dbReference>
<dbReference type="InterPro" id="IPR004358">
    <property type="entry name" value="Sig_transdc_His_kin-like_C"/>
</dbReference>
<dbReference type="SUPFAM" id="SSF47384">
    <property type="entry name" value="Homodimeric domain of signal transducing histidine kinase"/>
    <property type="match status" value="1"/>
</dbReference>
<keyword evidence="6" id="KW-0418">Kinase</keyword>
<dbReference type="CDD" id="cd00082">
    <property type="entry name" value="HisKA"/>
    <property type="match status" value="1"/>
</dbReference>
<dbReference type="InterPro" id="IPR003594">
    <property type="entry name" value="HATPase_dom"/>
</dbReference>
<dbReference type="SMART" id="SM00091">
    <property type="entry name" value="PAS"/>
    <property type="match status" value="1"/>
</dbReference>
<keyword evidence="12" id="KW-1185">Reference proteome</keyword>
<feature type="domain" description="Histidine kinase" evidence="9">
    <location>
        <begin position="246"/>
        <end position="457"/>
    </location>
</feature>
<gene>
    <name evidence="11" type="ORF">ACFPYJ_03825</name>
</gene>
<keyword evidence="5" id="KW-0547">Nucleotide-binding</keyword>
<comment type="caution">
    <text evidence="11">The sequence shown here is derived from an EMBL/GenBank/DDBJ whole genome shotgun (WGS) entry which is preliminary data.</text>
</comment>
<accession>A0ABW0VSK3</accession>
<dbReference type="InterPro" id="IPR036890">
    <property type="entry name" value="HATPase_C_sf"/>
</dbReference>
<sequence length="457" mass="52177">MHPIRKRYFPALAEYIRSGSEASLFEATEIGKLLHGIHPEDIIAIHEESMQMLVANVESEEALKLYSRSFIFLIELMVAFRFRLQPDQTPEQRFSEMRDMLLNSHRSFRMVKNKYENVLQHMDSGIAIFDGDGILSFVNLQMARLLDIPRKALIGSNLTDLLYHPQLRRGTKRIVLRIYKEIFLRRSRYLEFQDASGRHLLVTVTYGDQLEGDYLFSVKDVTEYKQIEQSAYQNDKLAMLGKIAASIAHEIRNPLTSIRGFIQLLRPHLIQLGKEEYSRIILAEIDRANDIIYEFLNSSKPSAPMKQKVLINSLLKEVILLSDSEALMKGCQINHETYDEDLTISIDVKQIKQVILNIVRNAMDAIGELDDDRSGRIDIITKRDGTYGEITIRDNGKGMDLTTKAKLFDPFFTTKVAGTGLGLSVSYRIVRNHGGTIRVSSNAGEGTEFNIYLPLVE</sequence>
<evidence type="ECO:0000256" key="8">
    <source>
        <dbReference type="ARBA" id="ARBA00023012"/>
    </source>
</evidence>
<evidence type="ECO:0000259" key="10">
    <source>
        <dbReference type="PROSITE" id="PS50112"/>
    </source>
</evidence>
<keyword evidence="4" id="KW-0808">Transferase</keyword>
<evidence type="ECO:0000256" key="5">
    <source>
        <dbReference type="ARBA" id="ARBA00022741"/>
    </source>
</evidence>
<evidence type="ECO:0000313" key="11">
    <source>
        <dbReference type="EMBL" id="MFC5648258.1"/>
    </source>
</evidence>
<dbReference type="InterPro" id="IPR014787">
    <property type="entry name" value="PSer_Pase_RsbU_N"/>
</dbReference>
<dbReference type="EC" id="2.7.13.3" evidence="2"/>
<dbReference type="Gene3D" id="3.30.450.20">
    <property type="entry name" value="PAS domain"/>
    <property type="match status" value="1"/>
</dbReference>
<dbReference type="Pfam" id="PF00989">
    <property type="entry name" value="PAS"/>
    <property type="match status" value="1"/>
</dbReference>
<name>A0ABW0VSK3_9BACL</name>
<dbReference type="Proteomes" id="UP001596047">
    <property type="component" value="Unassembled WGS sequence"/>
</dbReference>
<dbReference type="InterPro" id="IPR005467">
    <property type="entry name" value="His_kinase_dom"/>
</dbReference>
<evidence type="ECO:0000256" key="4">
    <source>
        <dbReference type="ARBA" id="ARBA00022679"/>
    </source>
</evidence>
<dbReference type="RefSeq" id="WP_379186713.1">
    <property type="nucleotide sequence ID" value="NZ_JBHSOW010000015.1"/>
</dbReference>
<dbReference type="InterPro" id="IPR017944">
    <property type="entry name" value="KaiA/RbsU_helical_domain_sf"/>
</dbReference>
<evidence type="ECO:0000259" key="9">
    <source>
        <dbReference type="PROSITE" id="PS50109"/>
    </source>
</evidence>
<organism evidence="11 12">
    <name type="scientific">Paenibacillus solisilvae</name>
    <dbReference type="NCBI Taxonomy" id="2486751"/>
    <lineage>
        <taxon>Bacteria</taxon>
        <taxon>Bacillati</taxon>
        <taxon>Bacillota</taxon>
        <taxon>Bacilli</taxon>
        <taxon>Bacillales</taxon>
        <taxon>Paenibacillaceae</taxon>
        <taxon>Paenibacillus</taxon>
    </lineage>
</organism>
<dbReference type="Gene3D" id="1.10.287.130">
    <property type="match status" value="1"/>
</dbReference>
<dbReference type="Gene3D" id="3.30.565.10">
    <property type="entry name" value="Histidine kinase-like ATPase, C-terminal domain"/>
    <property type="match status" value="1"/>
</dbReference>
<dbReference type="SMART" id="SM00387">
    <property type="entry name" value="HATPase_c"/>
    <property type="match status" value="1"/>
</dbReference>
<dbReference type="GO" id="GO:0005524">
    <property type="term" value="F:ATP binding"/>
    <property type="evidence" value="ECO:0007669"/>
    <property type="project" value="UniProtKB-KW"/>
</dbReference>
<feature type="domain" description="PAS" evidence="10">
    <location>
        <begin position="111"/>
        <end position="166"/>
    </location>
</feature>
<dbReference type="PANTHER" id="PTHR43065">
    <property type="entry name" value="SENSOR HISTIDINE KINASE"/>
    <property type="match status" value="1"/>
</dbReference>
<evidence type="ECO:0000256" key="3">
    <source>
        <dbReference type="ARBA" id="ARBA00022553"/>
    </source>
</evidence>
<keyword evidence="3" id="KW-0597">Phosphoprotein</keyword>
<dbReference type="InterPro" id="IPR035965">
    <property type="entry name" value="PAS-like_dom_sf"/>
</dbReference>
<evidence type="ECO:0000313" key="12">
    <source>
        <dbReference type="Proteomes" id="UP001596047"/>
    </source>
</evidence>
<dbReference type="Pfam" id="PF02518">
    <property type="entry name" value="HATPase_c"/>
    <property type="match status" value="1"/>
</dbReference>
<reference evidence="12" key="1">
    <citation type="journal article" date="2019" name="Int. J. Syst. Evol. Microbiol.">
        <title>The Global Catalogue of Microorganisms (GCM) 10K type strain sequencing project: providing services to taxonomists for standard genome sequencing and annotation.</title>
        <authorList>
            <consortium name="The Broad Institute Genomics Platform"/>
            <consortium name="The Broad Institute Genome Sequencing Center for Infectious Disease"/>
            <person name="Wu L."/>
            <person name="Ma J."/>
        </authorList>
    </citation>
    <scope>NUCLEOTIDE SEQUENCE [LARGE SCALE GENOMIC DNA]</scope>
    <source>
        <strain evidence="12">CGMCC 1.3240</strain>
    </source>
</reference>
<evidence type="ECO:0000256" key="7">
    <source>
        <dbReference type="ARBA" id="ARBA00022840"/>
    </source>
</evidence>
<dbReference type="Pfam" id="PF00512">
    <property type="entry name" value="HisKA"/>
    <property type="match status" value="1"/>
</dbReference>
<dbReference type="InterPro" id="IPR003661">
    <property type="entry name" value="HisK_dim/P_dom"/>
</dbReference>
<dbReference type="PROSITE" id="PS50112">
    <property type="entry name" value="PAS"/>
    <property type="match status" value="1"/>
</dbReference>
<dbReference type="CDD" id="cd00130">
    <property type="entry name" value="PAS"/>
    <property type="match status" value="1"/>
</dbReference>
<dbReference type="SUPFAM" id="SSF55785">
    <property type="entry name" value="PYP-like sensor domain (PAS domain)"/>
    <property type="match status" value="1"/>
</dbReference>
<dbReference type="SUPFAM" id="SSF55874">
    <property type="entry name" value="ATPase domain of HSP90 chaperone/DNA topoisomerase II/histidine kinase"/>
    <property type="match status" value="1"/>
</dbReference>
<evidence type="ECO:0000256" key="6">
    <source>
        <dbReference type="ARBA" id="ARBA00022777"/>
    </source>
</evidence>
<keyword evidence="7 11" id="KW-0067">ATP-binding</keyword>
<keyword evidence="8" id="KW-0902">Two-component regulatory system</keyword>
<dbReference type="InterPro" id="IPR036097">
    <property type="entry name" value="HisK_dim/P_sf"/>
</dbReference>
<dbReference type="PRINTS" id="PR00344">
    <property type="entry name" value="BCTRLSENSOR"/>
</dbReference>
<evidence type="ECO:0000256" key="1">
    <source>
        <dbReference type="ARBA" id="ARBA00000085"/>
    </source>
</evidence>
<dbReference type="PROSITE" id="PS50109">
    <property type="entry name" value="HIS_KIN"/>
    <property type="match status" value="1"/>
</dbReference>
<dbReference type="Pfam" id="PF08673">
    <property type="entry name" value="RsbU_N"/>
    <property type="match status" value="1"/>
</dbReference>
<dbReference type="SMART" id="SM00388">
    <property type="entry name" value="HisKA"/>
    <property type="match status" value="1"/>
</dbReference>